<keyword evidence="3" id="KW-1185">Reference proteome</keyword>
<gene>
    <name evidence="2" type="ORF">NP493_1302g00065</name>
</gene>
<proteinExistence type="predicted"/>
<evidence type="ECO:0000313" key="2">
    <source>
        <dbReference type="EMBL" id="KAK2166836.1"/>
    </source>
</evidence>
<feature type="compositionally biased region" description="Polar residues" evidence="1">
    <location>
        <begin position="616"/>
        <end position="629"/>
    </location>
</feature>
<reference evidence="2" key="1">
    <citation type="journal article" date="2023" name="Mol. Biol. Evol.">
        <title>Third-Generation Sequencing Reveals the Adaptive Role of the Epigenome in Three Deep-Sea Polychaetes.</title>
        <authorList>
            <person name="Perez M."/>
            <person name="Aroh O."/>
            <person name="Sun Y."/>
            <person name="Lan Y."/>
            <person name="Juniper S.K."/>
            <person name="Young C.R."/>
            <person name="Angers B."/>
            <person name="Qian P.Y."/>
        </authorList>
    </citation>
    <scope>NUCLEOTIDE SEQUENCE</scope>
    <source>
        <strain evidence="2">R07B-5</strain>
    </source>
</reference>
<feature type="compositionally biased region" description="Basic residues" evidence="1">
    <location>
        <begin position="679"/>
        <end position="691"/>
    </location>
</feature>
<dbReference type="Proteomes" id="UP001209878">
    <property type="component" value="Unassembled WGS sequence"/>
</dbReference>
<protein>
    <submittedName>
        <fullName evidence="2">Uncharacterized protein</fullName>
    </submittedName>
</protein>
<dbReference type="AlphaFoldDB" id="A0AAD9K971"/>
<organism evidence="2 3">
    <name type="scientific">Ridgeia piscesae</name>
    <name type="common">Tubeworm</name>
    <dbReference type="NCBI Taxonomy" id="27915"/>
    <lineage>
        <taxon>Eukaryota</taxon>
        <taxon>Metazoa</taxon>
        <taxon>Spiralia</taxon>
        <taxon>Lophotrochozoa</taxon>
        <taxon>Annelida</taxon>
        <taxon>Polychaeta</taxon>
        <taxon>Sedentaria</taxon>
        <taxon>Canalipalpata</taxon>
        <taxon>Sabellida</taxon>
        <taxon>Siboglinidae</taxon>
        <taxon>Ridgeia</taxon>
    </lineage>
</organism>
<comment type="caution">
    <text evidence="2">The sequence shown here is derived from an EMBL/GenBank/DDBJ whole genome shotgun (WGS) entry which is preliminary data.</text>
</comment>
<evidence type="ECO:0000256" key="1">
    <source>
        <dbReference type="SAM" id="MobiDB-lite"/>
    </source>
</evidence>
<accession>A0AAD9K971</accession>
<feature type="region of interest" description="Disordered" evidence="1">
    <location>
        <begin position="616"/>
        <end position="691"/>
    </location>
</feature>
<feature type="region of interest" description="Disordered" evidence="1">
    <location>
        <begin position="558"/>
        <end position="598"/>
    </location>
</feature>
<sequence length="691" mass="74719">MSALDKARKFLEVGMQQELCKMMSSEFVNVNKLEVTPFMAVMRMIKLECGENRPELYKMLVTVLHDYNPLGGPQHRQLTIKYINILLDGHPELADYLVSILPPVSVASSSQHALHTMAGNSTQQAEYTLNKRPLELVVDTSNILPMTSKKLRKQEPVKFYNFTTPAVNAYVASQGVPTKITSGPRPSPPPVLPIASYMSGATNVLLPPIAESGKMTKVNLPPQIQVAPVISSVVALATEVCAATASVQNSLSKTFKPQPQNALGVAMGSPHEIDRNQKLLSEQRRLVMITDSFWKDCQTTDLSVVGINKVQMMNSLCTSLGTVTASVASPKGVTNSKSVDGKGFSRKLVKKEPGLSSTIPANVSTLAKPVIPLQLAAKVSNGEAKSTAKNVTKQGKSAVTAVTESPRAKVTRNLASFPYGQQMLFSNGKKQSIVVNSPHQLSWPAQITDGQTADEAPRHPTESRPIRQLPVFAAGAQPQQESSLVTVTLPARTPLQCLQQMVENTGKDRDMGYVDRIRDKLMNSINDIDDTDTDVSSTTEPVISVTSVTKVVTTSPESGHVTVTASRSDIGPPERSGGPLMDGLPMCGPGGQTNVSRSDLLDTNSEEDIIVMSQYDGTSDCDSSVDPDTQSERSSPKLSPLDLPADGGFEPHGYLARLTDTPSPPNYTDPWGRQQGKAKEKKRPSKKKRRK</sequence>
<dbReference type="EMBL" id="JAODUO010001300">
    <property type="protein sequence ID" value="KAK2166836.1"/>
    <property type="molecule type" value="Genomic_DNA"/>
</dbReference>
<evidence type="ECO:0000313" key="3">
    <source>
        <dbReference type="Proteomes" id="UP001209878"/>
    </source>
</evidence>
<name>A0AAD9K971_RIDPI</name>